<dbReference type="Proteomes" id="UP001162164">
    <property type="component" value="Unassembled WGS sequence"/>
</dbReference>
<protein>
    <submittedName>
        <fullName evidence="1">Uncharacterized protein</fullName>
    </submittedName>
</protein>
<evidence type="ECO:0000313" key="2">
    <source>
        <dbReference type="Proteomes" id="UP001162164"/>
    </source>
</evidence>
<reference evidence="1" key="1">
    <citation type="journal article" date="2023" name="Insect Mol. Biol.">
        <title>Genome sequencing provides insights into the evolution of gene families encoding plant cell wall-degrading enzymes in longhorned beetles.</title>
        <authorList>
            <person name="Shin N.R."/>
            <person name="Okamura Y."/>
            <person name="Kirsch R."/>
            <person name="Pauchet Y."/>
        </authorList>
    </citation>
    <scope>NUCLEOTIDE SEQUENCE</scope>
    <source>
        <strain evidence="1">MMC_N1</strain>
    </source>
</reference>
<proteinExistence type="predicted"/>
<organism evidence="1 2">
    <name type="scientific">Molorchus minor</name>
    <dbReference type="NCBI Taxonomy" id="1323400"/>
    <lineage>
        <taxon>Eukaryota</taxon>
        <taxon>Metazoa</taxon>
        <taxon>Ecdysozoa</taxon>
        <taxon>Arthropoda</taxon>
        <taxon>Hexapoda</taxon>
        <taxon>Insecta</taxon>
        <taxon>Pterygota</taxon>
        <taxon>Neoptera</taxon>
        <taxon>Endopterygota</taxon>
        <taxon>Coleoptera</taxon>
        <taxon>Polyphaga</taxon>
        <taxon>Cucujiformia</taxon>
        <taxon>Chrysomeloidea</taxon>
        <taxon>Cerambycidae</taxon>
        <taxon>Lamiinae</taxon>
        <taxon>Monochamini</taxon>
        <taxon>Molorchus</taxon>
    </lineage>
</organism>
<dbReference type="EMBL" id="JAPWTJ010001571">
    <property type="protein sequence ID" value="KAJ8970816.1"/>
    <property type="molecule type" value="Genomic_DNA"/>
</dbReference>
<keyword evidence="2" id="KW-1185">Reference proteome</keyword>
<evidence type="ECO:0000313" key="1">
    <source>
        <dbReference type="EMBL" id="KAJ8970816.1"/>
    </source>
</evidence>
<name>A0ABQ9J0V0_9CUCU</name>
<comment type="caution">
    <text evidence="1">The sequence shown here is derived from an EMBL/GenBank/DDBJ whole genome shotgun (WGS) entry which is preliminary data.</text>
</comment>
<sequence>MKNVTQPRDIKKAVMERRLGRAGKAGHSGLVDKLISLKFSDVIQYLRAVLRYIWVNFTKMFGNKSKLLELDVDKLFEERSIDEIIEIEKILDAEIEKKP</sequence>
<gene>
    <name evidence="1" type="ORF">NQ317_007179</name>
</gene>
<accession>A0ABQ9J0V0</accession>